<keyword evidence="3" id="KW-1185">Reference proteome</keyword>
<evidence type="ECO:0000313" key="1">
    <source>
        <dbReference type="EMBL" id="OMJ17439.1"/>
    </source>
</evidence>
<dbReference type="EMBL" id="LSSN01002045">
    <property type="protein sequence ID" value="OMJ17439.1"/>
    <property type="molecule type" value="Genomic_DNA"/>
</dbReference>
<dbReference type="AlphaFoldDB" id="A0A1R1Y704"/>
<dbReference type="OrthoDB" id="619536at2759"/>
<evidence type="ECO:0000313" key="2">
    <source>
        <dbReference type="EMBL" id="OMJ22585.1"/>
    </source>
</evidence>
<dbReference type="SUPFAM" id="SSF46689">
    <property type="entry name" value="Homeodomain-like"/>
    <property type="match status" value="1"/>
</dbReference>
<protein>
    <recommendedName>
        <fullName evidence="4">HTH tetR-type domain-containing protein</fullName>
    </recommendedName>
</protein>
<sequence length="92" mass="10290">MNRVLLSTRGFATSARGKNREILDLALGRVNEYGWEGSKSISSVCEEMGLSKMAYTMCYKNGTGLIEHFFNKSIAETITATELYKDQLASKR</sequence>
<dbReference type="STRING" id="133412.A0A1R1Y704"/>
<dbReference type="Proteomes" id="UP000187283">
    <property type="component" value="Unassembled WGS sequence"/>
</dbReference>
<dbReference type="InterPro" id="IPR009057">
    <property type="entry name" value="Homeodomain-like_sf"/>
</dbReference>
<reference evidence="2 3" key="1">
    <citation type="submission" date="2017-01" db="EMBL/GenBank/DDBJ databases">
        <authorList>
            <person name="Mah S.A."/>
            <person name="Swanson W.J."/>
            <person name="Moy G.W."/>
            <person name="Vacquier V.D."/>
        </authorList>
    </citation>
    <scope>NUCLEOTIDE SEQUENCE [LARGE SCALE GENOMIC DNA]</scope>
    <source>
        <strain evidence="2 3">GSMNP</strain>
    </source>
</reference>
<evidence type="ECO:0000313" key="3">
    <source>
        <dbReference type="Proteomes" id="UP000187283"/>
    </source>
</evidence>
<organism evidence="2 3">
    <name type="scientific">Smittium culicis</name>
    <dbReference type="NCBI Taxonomy" id="133412"/>
    <lineage>
        <taxon>Eukaryota</taxon>
        <taxon>Fungi</taxon>
        <taxon>Fungi incertae sedis</taxon>
        <taxon>Zoopagomycota</taxon>
        <taxon>Kickxellomycotina</taxon>
        <taxon>Harpellomycetes</taxon>
        <taxon>Harpellales</taxon>
        <taxon>Legeriomycetaceae</taxon>
        <taxon>Smittium</taxon>
    </lineage>
</organism>
<accession>A0A1R1Y704</accession>
<evidence type="ECO:0008006" key="4">
    <source>
        <dbReference type="Google" id="ProtNLM"/>
    </source>
</evidence>
<dbReference type="EMBL" id="LSSN01000728">
    <property type="protein sequence ID" value="OMJ22585.1"/>
    <property type="molecule type" value="Genomic_DNA"/>
</dbReference>
<gene>
    <name evidence="2" type="ORF">AYI70_g2794</name>
    <name evidence="1" type="ORF">AYI70_g5968</name>
</gene>
<name>A0A1R1Y704_9FUNG</name>
<proteinExistence type="predicted"/>
<comment type="caution">
    <text evidence="2">The sequence shown here is derived from an EMBL/GenBank/DDBJ whole genome shotgun (WGS) entry which is preliminary data.</text>
</comment>